<feature type="region of interest" description="Disordered" evidence="3">
    <location>
        <begin position="404"/>
        <end position="426"/>
    </location>
</feature>
<dbReference type="CDD" id="cd13401">
    <property type="entry name" value="Slt70-like"/>
    <property type="match status" value="1"/>
</dbReference>
<evidence type="ECO:0000256" key="1">
    <source>
        <dbReference type="ARBA" id="ARBA00007734"/>
    </source>
</evidence>
<protein>
    <submittedName>
        <fullName evidence="6">Lytic transglycosylase domain-containing protein</fullName>
    </submittedName>
</protein>
<dbReference type="PANTHER" id="PTHR37423:SF5">
    <property type="entry name" value="SOLUBLE LYTIC MUREIN TRANSGLYCOSYLASE"/>
    <property type="match status" value="1"/>
</dbReference>
<dbReference type="AlphaFoldDB" id="A0A940YPY2"/>
<evidence type="ECO:0000313" key="7">
    <source>
        <dbReference type="Proteomes" id="UP000678374"/>
    </source>
</evidence>
<organism evidence="6 7">
    <name type="scientific">Ideonella aquatica</name>
    <dbReference type="NCBI Taxonomy" id="2824119"/>
    <lineage>
        <taxon>Bacteria</taxon>
        <taxon>Pseudomonadati</taxon>
        <taxon>Pseudomonadota</taxon>
        <taxon>Betaproteobacteria</taxon>
        <taxon>Burkholderiales</taxon>
        <taxon>Sphaerotilaceae</taxon>
        <taxon>Ideonella</taxon>
    </lineage>
</organism>
<name>A0A940YPY2_9BURK</name>
<dbReference type="Gene3D" id="1.10.530.10">
    <property type="match status" value="1"/>
</dbReference>
<dbReference type="GO" id="GO:0042597">
    <property type="term" value="C:periplasmic space"/>
    <property type="evidence" value="ECO:0007669"/>
    <property type="project" value="InterPro"/>
</dbReference>
<feature type="signal peptide" evidence="4">
    <location>
        <begin position="1"/>
        <end position="28"/>
    </location>
</feature>
<proteinExistence type="inferred from homology"/>
<dbReference type="RefSeq" id="WP_210804561.1">
    <property type="nucleotide sequence ID" value="NZ_JAGQDE010000043.1"/>
</dbReference>
<dbReference type="SUPFAM" id="SSF53955">
    <property type="entry name" value="Lysozyme-like"/>
    <property type="match status" value="1"/>
</dbReference>
<dbReference type="InterPro" id="IPR008939">
    <property type="entry name" value="Lytic_TGlycosylase_superhlx_U"/>
</dbReference>
<gene>
    <name evidence="6" type="ORF">KAK06_23275</name>
</gene>
<evidence type="ECO:0000259" key="5">
    <source>
        <dbReference type="Pfam" id="PF01464"/>
    </source>
</evidence>
<feature type="chain" id="PRO_5037071108" evidence="4">
    <location>
        <begin position="29"/>
        <end position="675"/>
    </location>
</feature>
<dbReference type="SUPFAM" id="SSF48435">
    <property type="entry name" value="Bacterial muramidases"/>
    <property type="match status" value="1"/>
</dbReference>
<keyword evidence="2 4" id="KW-0732">Signal</keyword>
<reference evidence="6" key="1">
    <citation type="submission" date="2021-04" db="EMBL/GenBank/DDBJ databases">
        <title>The genome sequence of Ideonella sp. 4Y11.</title>
        <authorList>
            <person name="Liu Y."/>
        </authorList>
    </citation>
    <scope>NUCLEOTIDE SEQUENCE</scope>
    <source>
        <strain evidence="6">4Y11</strain>
    </source>
</reference>
<keyword evidence="7" id="KW-1185">Reference proteome</keyword>
<dbReference type="Pfam" id="PF01464">
    <property type="entry name" value="SLT"/>
    <property type="match status" value="1"/>
</dbReference>
<sequence length="675" mass="74959">MLLSPKSFRRLALLGLAVCALLPSLAAAQARPNEDLLRQAREAFGRKDKNRLAALRASALEQRDPLAPWVDYWELSARITEARAEELDAFYARWPGSYVEDRLRNDWLLETGKRRDWAAFARDLPRFRMNDDREVHCYALVLQQQSGKVDVDAARRAWLAQRDPGDGCLLMAQTFYDAKLFDANDIWRQVRHATEYGRVKSARAAGAILGDLASRPLGEALDNPARYLALKASGLGHMRAEISSIALARIASNDPDRAAQLLSDRWAEVLGPEHGAWAWAMVAKQGALGLRPESLDWTRKAWQSLGKRHADHPDWSPETLAWLARASLRLAPAPERWQLVLRSVEAMEPGFRDDATWVYWRARALQGLARSGAEGETQRTEAQLLLARLSTQLNFYGQLAAEDLGAPQPLPPRAAAPTAPEREAARAHAGLQRALQAIGIGLRSEGVREWNFSLIGMSDRELLAAAQWACEREVWDRCINTSERSKAEIDMEQRFPTPMRADVLAKTREIGLDPAYVYGLIRQESRFIMDARSSVGASGLMQVMPATAKWTAKKIGMSDFRPEMITERDTNLRIGSAYLKLVLDDLGGSQAMAAAAYNAGPGRPRRWREGPTLEPAIWAENVPIHETRDYVKKVLSNATYYAGLLSGKPAALKARLGTSIGPRAAGANPADTELP</sequence>
<feature type="domain" description="Transglycosylase SLT" evidence="5">
    <location>
        <begin position="507"/>
        <end position="609"/>
    </location>
</feature>
<dbReference type="InterPro" id="IPR008258">
    <property type="entry name" value="Transglycosylase_SLT_dom_1"/>
</dbReference>
<evidence type="ECO:0000256" key="3">
    <source>
        <dbReference type="SAM" id="MobiDB-lite"/>
    </source>
</evidence>
<dbReference type="PANTHER" id="PTHR37423">
    <property type="entry name" value="SOLUBLE LYTIC MUREIN TRANSGLYCOSYLASE-RELATED"/>
    <property type="match status" value="1"/>
</dbReference>
<comment type="caution">
    <text evidence="6">The sequence shown here is derived from an EMBL/GenBank/DDBJ whole genome shotgun (WGS) entry which is preliminary data.</text>
</comment>
<evidence type="ECO:0000313" key="6">
    <source>
        <dbReference type="EMBL" id="MBQ0961879.1"/>
    </source>
</evidence>
<accession>A0A940YPY2</accession>
<dbReference type="Proteomes" id="UP000678374">
    <property type="component" value="Unassembled WGS sequence"/>
</dbReference>
<dbReference type="Gene3D" id="1.25.20.10">
    <property type="entry name" value="Bacterial muramidases"/>
    <property type="match status" value="1"/>
</dbReference>
<dbReference type="GO" id="GO:0004553">
    <property type="term" value="F:hydrolase activity, hydrolyzing O-glycosyl compounds"/>
    <property type="evidence" value="ECO:0007669"/>
    <property type="project" value="InterPro"/>
</dbReference>
<evidence type="ECO:0000256" key="2">
    <source>
        <dbReference type="ARBA" id="ARBA00022729"/>
    </source>
</evidence>
<evidence type="ECO:0000256" key="4">
    <source>
        <dbReference type="SAM" id="SignalP"/>
    </source>
</evidence>
<dbReference type="InterPro" id="IPR023346">
    <property type="entry name" value="Lysozyme-like_dom_sf"/>
</dbReference>
<comment type="similarity">
    <text evidence="1">Belongs to the transglycosylase Slt family.</text>
</comment>
<dbReference type="EMBL" id="JAGQDE010000043">
    <property type="protein sequence ID" value="MBQ0961879.1"/>
    <property type="molecule type" value="Genomic_DNA"/>
</dbReference>